<comment type="caution">
    <text evidence="3">The sequence shown here is derived from an EMBL/GenBank/DDBJ whole genome shotgun (WGS) entry which is preliminary data.</text>
</comment>
<dbReference type="AlphaFoldDB" id="A0A150XCA0"/>
<evidence type="ECO:0000313" key="3">
    <source>
        <dbReference type="EMBL" id="KYG76322.1"/>
    </source>
</evidence>
<evidence type="ECO:0000259" key="2">
    <source>
        <dbReference type="Pfam" id="PF19762"/>
    </source>
</evidence>
<gene>
    <name evidence="3" type="ORF">MB14_03490</name>
</gene>
<organism evidence="3 4">
    <name type="scientific">Roseivirga ehrenbergii (strain DSM 102268 / JCM 13514 / KCTC 12282 / NCIMB 14502 / KMM 6017)</name>
    <dbReference type="NCBI Taxonomy" id="279360"/>
    <lineage>
        <taxon>Bacteria</taxon>
        <taxon>Pseudomonadati</taxon>
        <taxon>Bacteroidota</taxon>
        <taxon>Cytophagia</taxon>
        <taxon>Cytophagales</taxon>
        <taxon>Roseivirgaceae</taxon>
        <taxon>Roseivirga</taxon>
    </lineage>
</organism>
<keyword evidence="4" id="KW-1185">Reference proteome</keyword>
<dbReference type="OrthoDB" id="679295at2"/>
<dbReference type="EMBL" id="LQZQ01000023">
    <property type="protein sequence ID" value="KYG76322.1"/>
    <property type="molecule type" value="Genomic_DNA"/>
</dbReference>
<feature type="transmembrane region" description="Helical" evidence="1">
    <location>
        <begin position="101"/>
        <end position="120"/>
    </location>
</feature>
<evidence type="ECO:0000313" key="4">
    <source>
        <dbReference type="Proteomes" id="UP000075583"/>
    </source>
</evidence>
<dbReference type="Proteomes" id="UP000075583">
    <property type="component" value="Unassembled WGS sequence"/>
</dbReference>
<accession>A0A150XCA0</accession>
<dbReference type="Pfam" id="PF19762">
    <property type="entry name" value="DUF6249"/>
    <property type="match status" value="1"/>
</dbReference>
<evidence type="ECO:0000256" key="1">
    <source>
        <dbReference type="SAM" id="Phobius"/>
    </source>
</evidence>
<feature type="transmembrane region" description="Helical" evidence="1">
    <location>
        <begin position="6"/>
        <end position="25"/>
    </location>
</feature>
<dbReference type="RefSeq" id="WP_062591394.1">
    <property type="nucleotide sequence ID" value="NZ_LQZQ01000023.1"/>
</dbReference>
<keyword evidence="1" id="KW-1133">Transmembrane helix</keyword>
<reference evidence="3" key="1">
    <citation type="submission" date="2016-01" db="EMBL/GenBank/DDBJ databases">
        <title>Genome sequencing of Roseivirga ehrenbergii KMM 6017.</title>
        <authorList>
            <person name="Selvaratnam C."/>
            <person name="Thevarajoo S."/>
            <person name="Goh K.M."/>
            <person name="Ee R."/>
            <person name="Chan K.-G."/>
            <person name="Chong C.S."/>
        </authorList>
    </citation>
    <scope>NUCLEOTIDE SEQUENCE [LARGE SCALE GENOMIC DNA]</scope>
    <source>
        <strain evidence="3">KMM 6017</strain>
    </source>
</reference>
<proteinExistence type="predicted"/>
<dbReference type="InterPro" id="IPR046216">
    <property type="entry name" value="DUF6249"/>
</dbReference>
<sequence>MNEIVGIFFIIAILSIAGLIFFHLLTRHRERAMLIEKGADASLFQTEPKKRNLFFTIILGSLLVCLSLGIGLGYVLDNLLTNMSESNVQFDRYRSNDHPGAYFFTIFLMLGVGFISSFFLHRKLILEKKN</sequence>
<feature type="domain" description="DUF6249" evidence="2">
    <location>
        <begin position="5"/>
        <end position="121"/>
    </location>
</feature>
<dbReference type="STRING" id="279360.MB14_03490"/>
<name>A0A150XCA0_ROSEK</name>
<keyword evidence="1" id="KW-0472">Membrane</keyword>
<feature type="transmembrane region" description="Helical" evidence="1">
    <location>
        <begin position="53"/>
        <end position="76"/>
    </location>
</feature>
<protein>
    <recommendedName>
        <fullName evidence="2">DUF6249 domain-containing protein</fullName>
    </recommendedName>
</protein>
<keyword evidence="1" id="KW-0812">Transmembrane</keyword>